<evidence type="ECO:0000256" key="3">
    <source>
        <dbReference type="ARBA" id="ARBA00022605"/>
    </source>
</evidence>
<dbReference type="GO" id="GO:0005829">
    <property type="term" value="C:cytosol"/>
    <property type="evidence" value="ECO:0007669"/>
    <property type="project" value="TreeGrafter"/>
</dbReference>
<dbReference type="GO" id="GO:0019284">
    <property type="term" value="P:L-methionine salvage from S-adenosylmethionine"/>
    <property type="evidence" value="ECO:0007669"/>
    <property type="project" value="TreeGrafter"/>
</dbReference>
<evidence type="ECO:0000313" key="8">
    <source>
        <dbReference type="Proteomes" id="UP000190188"/>
    </source>
</evidence>
<dbReference type="Gene3D" id="3.40.50.1580">
    <property type="entry name" value="Nucleoside phosphorylase domain"/>
    <property type="match status" value="1"/>
</dbReference>
<dbReference type="Pfam" id="PF01048">
    <property type="entry name" value="PNP_UDP_1"/>
    <property type="match status" value="1"/>
</dbReference>
<dbReference type="GO" id="GO:0008930">
    <property type="term" value="F:methylthioadenosine nucleosidase activity"/>
    <property type="evidence" value="ECO:0007669"/>
    <property type="project" value="InterPro"/>
</dbReference>
<dbReference type="STRING" id="1324314.BVG16_22415"/>
<dbReference type="AlphaFoldDB" id="A0A1T2X638"/>
<accession>A0A1T2X638</accession>
<dbReference type="RefSeq" id="WP_078501420.1">
    <property type="nucleotide sequence ID" value="NZ_MSZX01000009.1"/>
</dbReference>
<dbReference type="GO" id="GO:0019509">
    <property type="term" value="P:L-methionine salvage from methylthioadenosine"/>
    <property type="evidence" value="ECO:0007669"/>
    <property type="project" value="UniProtKB-UniPathway"/>
</dbReference>
<dbReference type="InterPro" id="IPR010049">
    <property type="entry name" value="MTA_SAH_Nsdase"/>
</dbReference>
<sequence length="236" mass="26409">MKKIGIIAAWEPELEYLLNQYKPIKTESIAAWTFHTHQFANLQIISVVSGVGKVKTASCTQLLITNYNPDEIYMTGICGGLSEVVSGGDIIVADKSIQHDVTDAGISNDPLDAYLGRSSMIYSTKEIISTFKEFTKTMTNRVYFGTFVSGDQRIRDDELSYKLMADFAAIAVDQEMAAFAHVCYLNQIDFMGLKSVSDKANTNTINDQNRFKQMACTNACKLLIDFLDYRQEIKCL</sequence>
<evidence type="ECO:0000313" key="7">
    <source>
        <dbReference type="EMBL" id="OPA75347.1"/>
    </source>
</evidence>
<dbReference type="InterPro" id="IPR000845">
    <property type="entry name" value="Nucleoside_phosphorylase_d"/>
</dbReference>
<reference evidence="7 8" key="1">
    <citation type="submission" date="2017-01" db="EMBL/GenBank/DDBJ databases">
        <title>Genome analysis of Paenibacillus selenitrireducens ES3-24.</title>
        <authorList>
            <person name="Xu D."/>
            <person name="Yao R."/>
            <person name="Zheng S."/>
        </authorList>
    </citation>
    <scope>NUCLEOTIDE SEQUENCE [LARGE SCALE GENOMIC DNA]</scope>
    <source>
        <strain evidence="7 8">ES3-24</strain>
    </source>
</reference>
<evidence type="ECO:0000259" key="6">
    <source>
        <dbReference type="Pfam" id="PF01048"/>
    </source>
</evidence>
<dbReference type="EC" id="3.2.2.9" evidence="2"/>
<evidence type="ECO:0000256" key="1">
    <source>
        <dbReference type="ARBA" id="ARBA00004945"/>
    </source>
</evidence>
<dbReference type="NCBIfam" id="TIGR01704">
    <property type="entry name" value="MTA_SAH-Nsdase"/>
    <property type="match status" value="1"/>
</dbReference>
<dbReference type="NCBIfam" id="NF005221">
    <property type="entry name" value="PRK06714.1"/>
    <property type="match status" value="1"/>
</dbReference>
<evidence type="ECO:0000256" key="4">
    <source>
        <dbReference type="ARBA" id="ARBA00022801"/>
    </source>
</evidence>
<proteinExistence type="predicted"/>
<dbReference type="OrthoDB" id="9792278at2"/>
<keyword evidence="5" id="KW-0486">Methionine biosynthesis</keyword>
<dbReference type="GO" id="GO:0008782">
    <property type="term" value="F:adenosylhomocysteine nucleosidase activity"/>
    <property type="evidence" value="ECO:0007669"/>
    <property type="project" value="UniProtKB-EC"/>
</dbReference>
<keyword evidence="3" id="KW-0028">Amino-acid biosynthesis</keyword>
<dbReference type="SUPFAM" id="SSF53167">
    <property type="entry name" value="Purine and uridine phosphorylases"/>
    <property type="match status" value="1"/>
</dbReference>
<name>A0A1T2X638_9BACL</name>
<comment type="pathway">
    <text evidence="1">Amino-acid biosynthesis; L-methionine biosynthesis via salvage pathway; S-methyl-5-thio-alpha-D-ribose 1-phosphate from S-methyl-5'-thioadenosine (hydrolase route): step 1/2.</text>
</comment>
<evidence type="ECO:0000256" key="2">
    <source>
        <dbReference type="ARBA" id="ARBA00011974"/>
    </source>
</evidence>
<dbReference type="CDD" id="cd09008">
    <property type="entry name" value="MTAN"/>
    <property type="match status" value="1"/>
</dbReference>
<evidence type="ECO:0000256" key="5">
    <source>
        <dbReference type="ARBA" id="ARBA00023167"/>
    </source>
</evidence>
<organism evidence="7 8">
    <name type="scientific">Paenibacillus selenitireducens</name>
    <dbReference type="NCBI Taxonomy" id="1324314"/>
    <lineage>
        <taxon>Bacteria</taxon>
        <taxon>Bacillati</taxon>
        <taxon>Bacillota</taxon>
        <taxon>Bacilli</taxon>
        <taxon>Bacillales</taxon>
        <taxon>Paenibacillaceae</taxon>
        <taxon>Paenibacillus</taxon>
    </lineage>
</organism>
<gene>
    <name evidence="7" type="ORF">BVG16_22415</name>
</gene>
<protein>
    <recommendedName>
        <fullName evidence="2">adenosylhomocysteine nucleosidase</fullName>
        <ecNumber evidence="2">3.2.2.9</ecNumber>
    </recommendedName>
</protein>
<comment type="caution">
    <text evidence="7">The sequence shown here is derived from an EMBL/GenBank/DDBJ whole genome shotgun (WGS) entry which is preliminary data.</text>
</comment>
<dbReference type="PANTHER" id="PTHR46832:SF1">
    <property type="entry name" value="5'-METHYLTHIOADENOSINE_S-ADENOSYLHOMOCYSTEINE NUCLEOSIDASE"/>
    <property type="match status" value="1"/>
</dbReference>
<keyword evidence="4" id="KW-0378">Hydrolase</keyword>
<dbReference type="UniPathway" id="UPA00904">
    <property type="reaction ID" value="UER00871"/>
</dbReference>
<dbReference type="PANTHER" id="PTHR46832">
    <property type="entry name" value="5'-METHYLTHIOADENOSINE/S-ADENOSYLHOMOCYSTEINE NUCLEOSIDASE"/>
    <property type="match status" value="1"/>
</dbReference>
<dbReference type="InterPro" id="IPR035994">
    <property type="entry name" value="Nucleoside_phosphorylase_sf"/>
</dbReference>
<feature type="domain" description="Nucleoside phosphorylase" evidence="6">
    <location>
        <begin position="3"/>
        <end position="227"/>
    </location>
</feature>
<dbReference type="GO" id="GO:0009164">
    <property type="term" value="P:nucleoside catabolic process"/>
    <property type="evidence" value="ECO:0007669"/>
    <property type="project" value="InterPro"/>
</dbReference>
<dbReference type="Proteomes" id="UP000190188">
    <property type="component" value="Unassembled WGS sequence"/>
</dbReference>
<keyword evidence="8" id="KW-1185">Reference proteome</keyword>
<dbReference type="EMBL" id="MSZX01000009">
    <property type="protein sequence ID" value="OPA75347.1"/>
    <property type="molecule type" value="Genomic_DNA"/>
</dbReference>